<dbReference type="AlphaFoldDB" id="F0Y590"/>
<sequence>MPAPSALEDGGLAYRNVHAAEAKARTKVVFVESYVPRVSQHLEEVDDDNCSCGRCTFMGAQVALGLGCAPPRLAPSQGGLAGLALFDPRDGGHTGLAGLASRRPFTVLVLLRRYGCGVCRDAARVYSGAFRRRVEDLGGQVVGVGHGFRGLSNFLAGKYWRGELLIDCFPRAPPPPKAPESTPPRSGAWSIAESADLFHGGGRPQAGGYTSRAVWKSTAGFGRPDHTLKFLSSVKSTSIRLIFGRIDCSHRVLEVQPKSLRQNIRIRAH</sequence>
<dbReference type="Proteomes" id="UP000002729">
    <property type="component" value="Unassembled WGS sequence"/>
</dbReference>
<evidence type="ECO:0000313" key="2">
    <source>
        <dbReference type="Proteomes" id="UP000002729"/>
    </source>
</evidence>
<dbReference type="KEGG" id="aaf:AURANDRAFT_63060"/>
<dbReference type="RefSeq" id="XP_009035874.1">
    <property type="nucleotide sequence ID" value="XM_009037626.1"/>
</dbReference>
<proteinExistence type="predicted"/>
<keyword evidence="2" id="KW-1185">Reference proteome</keyword>
<gene>
    <name evidence="1" type="ORF">AURANDRAFT_63060</name>
</gene>
<protein>
    <submittedName>
        <fullName evidence="1">Uncharacterized protein</fullName>
    </submittedName>
</protein>
<name>F0Y590_AURAN</name>
<dbReference type="OrthoDB" id="40334at2759"/>
<accession>F0Y590</accession>
<organism evidence="2">
    <name type="scientific">Aureococcus anophagefferens</name>
    <name type="common">Harmful bloom alga</name>
    <dbReference type="NCBI Taxonomy" id="44056"/>
    <lineage>
        <taxon>Eukaryota</taxon>
        <taxon>Sar</taxon>
        <taxon>Stramenopiles</taxon>
        <taxon>Ochrophyta</taxon>
        <taxon>Pelagophyceae</taxon>
        <taxon>Pelagomonadales</taxon>
        <taxon>Pelagomonadaceae</taxon>
        <taxon>Aureococcus</taxon>
    </lineage>
</organism>
<reference evidence="1 2" key="1">
    <citation type="journal article" date="2011" name="Proc. Natl. Acad. Sci. U.S.A.">
        <title>Niche of harmful alga Aureococcus anophagefferens revealed through ecogenomics.</title>
        <authorList>
            <person name="Gobler C.J."/>
            <person name="Berry D.L."/>
            <person name="Dyhrman S.T."/>
            <person name="Wilhelm S.W."/>
            <person name="Salamov A."/>
            <person name="Lobanov A.V."/>
            <person name="Zhang Y."/>
            <person name="Collier J.L."/>
            <person name="Wurch L.L."/>
            <person name="Kustka A.B."/>
            <person name="Dill B.D."/>
            <person name="Shah M."/>
            <person name="VerBerkmoes N.C."/>
            <person name="Kuo A."/>
            <person name="Terry A."/>
            <person name="Pangilinan J."/>
            <person name="Lindquist E.A."/>
            <person name="Lucas S."/>
            <person name="Paulsen I.T."/>
            <person name="Hattenrath-Lehmann T.K."/>
            <person name="Talmage S.C."/>
            <person name="Walker E.A."/>
            <person name="Koch F."/>
            <person name="Burson A.M."/>
            <person name="Marcoval M.A."/>
            <person name="Tang Y.Z."/>
            <person name="Lecleir G.R."/>
            <person name="Coyne K.J."/>
            <person name="Berg G.M."/>
            <person name="Bertrand E.M."/>
            <person name="Saito M.A."/>
            <person name="Gladyshev V.N."/>
            <person name="Grigoriev I.V."/>
        </authorList>
    </citation>
    <scope>NUCLEOTIDE SEQUENCE [LARGE SCALE GENOMIC DNA]</scope>
    <source>
        <strain evidence="2">CCMP 1984</strain>
    </source>
</reference>
<evidence type="ECO:0000313" key="1">
    <source>
        <dbReference type="EMBL" id="EGB09843.1"/>
    </source>
</evidence>
<dbReference type="InParanoid" id="F0Y590"/>
<dbReference type="GeneID" id="20224166"/>
<dbReference type="EMBL" id="GL833125">
    <property type="protein sequence ID" value="EGB09843.1"/>
    <property type="molecule type" value="Genomic_DNA"/>
</dbReference>